<dbReference type="Proteomes" id="UP000006813">
    <property type="component" value="Unassembled WGS sequence"/>
</dbReference>
<dbReference type="GO" id="GO:0035331">
    <property type="term" value="P:negative regulation of hippo signaling"/>
    <property type="evidence" value="ECO:0007669"/>
    <property type="project" value="TreeGrafter"/>
</dbReference>
<gene>
    <name evidence="2" type="ORF">GW7_01660</name>
</gene>
<dbReference type="STRING" id="10181.G5ANM5"/>
<dbReference type="AlphaFoldDB" id="G5ANM5"/>
<dbReference type="InterPro" id="IPR053004">
    <property type="entry name" value="MAGUK_Signaling_Regulators"/>
</dbReference>
<evidence type="ECO:0000313" key="3">
    <source>
        <dbReference type="Proteomes" id="UP000006813"/>
    </source>
</evidence>
<proteinExistence type="predicted"/>
<feature type="compositionally biased region" description="Basic and acidic residues" evidence="1">
    <location>
        <begin position="135"/>
        <end position="148"/>
    </location>
</feature>
<evidence type="ECO:0000313" key="2">
    <source>
        <dbReference type="EMBL" id="EHA98635.1"/>
    </source>
</evidence>
<dbReference type="EMBL" id="JH166227">
    <property type="protein sequence ID" value="EHA98635.1"/>
    <property type="molecule type" value="Genomic_DNA"/>
</dbReference>
<accession>G5ANM5</accession>
<feature type="region of interest" description="Disordered" evidence="1">
    <location>
        <begin position="175"/>
        <end position="214"/>
    </location>
</feature>
<organism evidence="2 3">
    <name type="scientific">Heterocephalus glaber</name>
    <name type="common">Naked mole rat</name>
    <dbReference type="NCBI Taxonomy" id="10181"/>
    <lineage>
        <taxon>Eukaryota</taxon>
        <taxon>Metazoa</taxon>
        <taxon>Chordata</taxon>
        <taxon>Craniata</taxon>
        <taxon>Vertebrata</taxon>
        <taxon>Euteleostomi</taxon>
        <taxon>Mammalia</taxon>
        <taxon>Eutheria</taxon>
        <taxon>Euarchontoglires</taxon>
        <taxon>Glires</taxon>
        <taxon>Rodentia</taxon>
        <taxon>Hystricomorpha</taxon>
        <taxon>Bathyergidae</taxon>
        <taxon>Heterocephalus</taxon>
    </lineage>
</organism>
<name>G5ANM5_HETGA</name>
<dbReference type="PANTHER" id="PTHR46360">
    <property type="entry name" value="DISKS LARGE HOMOLOG 5"/>
    <property type="match status" value="1"/>
</dbReference>
<reference evidence="2 3" key="1">
    <citation type="journal article" date="2011" name="Nature">
        <title>Genome sequencing reveals insights into physiology and longevity of the naked mole rat.</title>
        <authorList>
            <person name="Kim E.B."/>
            <person name="Fang X."/>
            <person name="Fushan A.A."/>
            <person name="Huang Z."/>
            <person name="Lobanov A.V."/>
            <person name="Han L."/>
            <person name="Marino S.M."/>
            <person name="Sun X."/>
            <person name="Turanov A.A."/>
            <person name="Yang P."/>
            <person name="Yim S.H."/>
            <person name="Zhao X."/>
            <person name="Kasaikina M.V."/>
            <person name="Stoletzki N."/>
            <person name="Peng C."/>
            <person name="Polak P."/>
            <person name="Xiong Z."/>
            <person name="Kiezun A."/>
            <person name="Zhu Y."/>
            <person name="Chen Y."/>
            <person name="Kryukov G.V."/>
            <person name="Zhang Q."/>
            <person name="Peshkin L."/>
            <person name="Yang L."/>
            <person name="Bronson R.T."/>
            <person name="Buffenstein R."/>
            <person name="Wang B."/>
            <person name="Han C."/>
            <person name="Li Q."/>
            <person name="Chen L."/>
            <person name="Zhao W."/>
            <person name="Sunyaev S.R."/>
            <person name="Park T.J."/>
            <person name="Zhang G."/>
            <person name="Wang J."/>
            <person name="Gladyshev V.N."/>
        </authorList>
    </citation>
    <scope>NUCLEOTIDE SEQUENCE [LARGE SCALE GENOMIC DNA]</scope>
</reference>
<protein>
    <submittedName>
        <fullName evidence="2">Disks large-like protein 5</fullName>
    </submittedName>
</protein>
<sequence>MSEVKDNGSTSKTLSTAAHRSFFCRKHRHKRSGSKDGKDLLSLDTFSSDSIPLFEESMSLAYQWVQKVDCTSLRPVLTLGPLLDKGEGDSGEQGTQQVLQVPASGDESLPASHQAGCQGLPVCGLQVEERPFRHDHGGFNKGDHRKEQALSAGHRPTSHCVAAPYAHLPHHHLHPLQEHQADQGTEKPRVPEGQGDTETFQRADGDSSGDQAGI</sequence>
<evidence type="ECO:0000256" key="1">
    <source>
        <dbReference type="SAM" id="MobiDB-lite"/>
    </source>
</evidence>
<feature type="compositionally biased region" description="Basic and acidic residues" evidence="1">
    <location>
        <begin position="175"/>
        <end position="190"/>
    </location>
</feature>
<dbReference type="InParanoid" id="G5ANM5"/>
<dbReference type="GO" id="GO:0005886">
    <property type="term" value="C:plasma membrane"/>
    <property type="evidence" value="ECO:0007669"/>
    <property type="project" value="TreeGrafter"/>
</dbReference>
<feature type="region of interest" description="Disordered" evidence="1">
    <location>
        <begin position="135"/>
        <end position="156"/>
    </location>
</feature>
<dbReference type="PANTHER" id="PTHR46360:SF1">
    <property type="entry name" value="DISKS LARGE HOMOLOG 5"/>
    <property type="match status" value="1"/>
</dbReference>